<dbReference type="InterPro" id="IPR000926">
    <property type="entry name" value="RibA"/>
</dbReference>
<evidence type="ECO:0000256" key="13">
    <source>
        <dbReference type="ARBA" id="ARBA00023134"/>
    </source>
</evidence>
<dbReference type="FunFam" id="3.90.870.10:FF:000001">
    <property type="entry name" value="Riboflavin biosynthesis protein RibBA"/>
    <property type="match status" value="1"/>
</dbReference>
<evidence type="ECO:0000256" key="11">
    <source>
        <dbReference type="ARBA" id="ARBA00022833"/>
    </source>
</evidence>
<feature type="binding site" evidence="19">
    <location>
        <position position="333"/>
    </location>
    <ligand>
        <name>GTP</name>
        <dbReference type="ChEBI" id="CHEBI:37565"/>
    </ligand>
</feature>
<feature type="binding site" evidence="19">
    <location>
        <begin position="311"/>
        <end position="313"/>
    </location>
    <ligand>
        <name>GTP</name>
        <dbReference type="ChEBI" id="CHEBI:37565"/>
    </ligand>
</feature>
<comment type="similarity">
    <text evidence="19">In the C-terminal section; belongs to the GTP cyclohydrolase II family.</text>
</comment>
<feature type="binding site" evidence="19">
    <location>
        <begin position="267"/>
        <end position="271"/>
    </location>
    <ligand>
        <name>GTP</name>
        <dbReference type="ChEBI" id="CHEBI:37565"/>
    </ligand>
</feature>
<dbReference type="PIRSF" id="PIRSF001259">
    <property type="entry name" value="RibA"/>
    <property type="match status" value="1"/>
</dbReference>
<dbReference type="HAMAP" id="MF_01283">
    <property type="entry name" value="RibBA"/>
    <property type="match status" value="1"/>
</dbReference>
<evidence type="ECO:0000256" key="8">
    <source>
        <dbReference type="ARBA" id="ARBA00022723"/>
    </source>
</evidence>
<comment type="function">
    <text evidence="17 19">Catalyzes the conversion of GTP to 2,5-diamino-6-ribosylamino-4(3H)-pyrimidinone 5'-phosphate (DARP), formate and pyrophosphate.</text>
</comment>
<dbReference type="NCBIfam" id="TIGR00506">
    <property type="entry name" value="ribB"/>
    <property type="match status" value="1"/>
</dbReference>
<evidence type="ECO:0000256" key="1">
    <source>
        <dbReference type="ARBA" id="ARBA00000141"/>
    </source>
</evidence>
<dbReference type="GO" id="GO:0005525">
    <property type="term" value="F:GTP binding"/>
    <property type="evidence" value="ECO:0007669"/>
    <property type="project" value="UniProtKB-KW"/>
</dbReference>
<feature type="active site" description="Nucleophile; for GTP cyclohydrolase activity" evidence="19">
    <location>
        <position position="347"/>
    </location>
</feature>
<evidence type="ECO:0000256" key="14">
    <source>
        <dbReference type="ARBA" id="ARBA00023211"/>
    </source>
</evidence>
<feature type="domain" description="GTP cyclohydrolase II" evidence="21">
    <location>
        <begin position="221"/>
        <end position="388"/>
    </location>
</feature>
<evidence type="ECO:0000259" key="21">
    <source>
        <dbReference type="Pfam" id="PF00925"/>
    </source>
</evidence>
<comment type="cofactor">
    <cofactor evidence="19">
        <name>Zn(2+)</name>
        <dbReference type="ChEBI" id="CHEBI:29105"/>
    </cofactor>
    <text evidence="19">Binds 1 zinc ion per subunit.</text>
</comment>
<dbReference type="GO" id="GO:0030145">
    <property type="term" value="F:manganese ion binding"/>
    <property type="evidence" value="ECO:0007669"/>
    <property type="project" value="UniProtKB-UniRule"/>
</dbReference>
<dbReference type="Pfam" id="PF00926">
    <property type="entry name" value="DHBP_synthase"/>
    <property type="match status" value="1"/>
</dbReference>
<dbReference type="CDD" id="cd00641">
    <property type="entry name" value="GTP_cyclohydro2"/>
    <property type="match status" value="1"/>
</dbReference>
<dbReference type="Gene3D" id="3.40.50.10990">
    <property type="entry name" value="GTP cyclohydrolase II"/>
    <property type="match status" value="1"/>
</dbReference>
<protein>
    <recommendedName>
        <fullName evidence="19">Riboflavin biosynthesis protein RibBA</fullName>
    </recommendedName>
    <domain>
        <recommendedName>
            <fullName evidence="19">3,4-dihydroxy-2-butanone 4-phosphate synthase</fullName>
            <shortName evidence="19">DHBP synthase</shortName>
            <ecNumber evidence="19">4.1.99.12</ecNumber>
        </recommendedName>
    </domain>
    <domain>
        <recommendedName>
            <fullName evidence="19">GTP cyclohydrolase-2</fullName>
            <ecNumber evidence="19">3.5.4.25</ecNumber>
        </recommendedName>
        <alternativeName>
            <fullName evidence="19">GTP cyclohydrolase II</fullName>
        </alternativeName>
    </domain>
</protein>
<organism evidence="22 23">
    <name type="scientific">Corynebacterium propinquum</name>
    <dbReference type="NCBI Taxonomy" id="43769"/>
    <lineage>
        <taxon>Bacteria</taxon>
        <taxon>Bacillati</taxon>
        <taxon>Actinomycetota</taxon>
        <taxon>Actinomycetes</taxon>
        <taxon>Mycobacteriales</taxon>
        <taxon>Corynebacteriaceae</taxon>
        <taxon>Corynebacterium</taxon>
    </lineage>
</organism>
<dbReference type="Pfam" id="PF00925">
    <property type="entry name" value="GTP_cyclohydro2"/>
    <property type="match status" value="1"/>
</dbReference>
<comment type="catalytic activity">
    <reaction evidence="1 19">
        <text>D-ribulose 5-phosphate = (2S)-2-hydroxy-3-oxobutyl phosphate + formate + H(+)</text>
        <dbReference type="Rhea" id="RHEA:18457"/>
        <dbReference type="ChEBI" id="CHEBI:15378"/>
        <dbReference type="ChEBI" id="CHEBI:15740"/>
        <dbReference type="ChEBI" id="CHEBI:58121"/>
        <dbReference type="ChEBI" id="CHEBI:58830"/>
        <dbReference type="EC" id="4.1.99.12"/>
    </reaction>
</comment>
<proteinExistence type="inferred from homology"/>
<evidence type="ECO:0000256" key="6">
    <source>
        <dbReference type="ARBA" id="ARBA00005520"/>
    </source>
</evidence>
<dbReference type="Proteomes" id="UP001226160">
    <property type="component" value="Unassembled WGS sequence"/>
</dbReference>
<comment type="function">
    <text evidence="3 19">Catalyzes the conversion of D-ribulose 5-phosphate to formate and 3,4-dihydroxy-2-butanone 4-phosphate.</text>
</comment>
<feature type="binding site" evidence="19">
    <location>
        <position position="368"/>
    </location>
    <ligand>
        <name>GTP</name>
        <dbReference type="ChEBI" id="CHEBI:37565"/>
    </ligand>
</feature>
<gene>
    <name evidence="19" type="primary">ribBA</name>
    <name evidence="22" type="ORF">QPX54_02625</name>
</gene>
<sequence>MSTEVTQDGSEIKLDSVERAIADIRAGKAVVVVDDEDRENEGDLIFAAEKATPELVAFMVRYTSGYICAPMLPHDLNRLGLPPMTAINEDVRGTAYTVTVDFNDGTTGISATTRAKTLRALAADDADREQFTRPGHVVPLSARPNGVLERNGHTEASVDLARLAGLRPAGAICEIVSEKDPTDMARLPELREFADEHGLALISIEQMIQWRRRNEMQVIREVETSLPTDAGPMTALGYRHQVDGTEHVALIAGSVEDLRDATDVPVRVHSECLTGDVFHSRRCDCGQQLDQAIDYIQEAGRGVVIYIRGHEGRGIGLLAKLKAYRLQENGSDTVDANLEQGLPADAREFSVAGQILADLGIATANLLTNNPFKAEGLEGFGVEVSQRTALVTEANEDNISYLRTKRDRMGHDLPTVAEWDARHAEAKPNETTGDRPGATTPAPTTPTPTGARN</sequence>
<evidence type="ECO:0000256" key="7">
    <source>
        <dbReference type="ARBA" id="ARBA00022619"/>
    </source>
</evidence>
<keyword evidence="12 19" id="KW-0460">Magnesium</keyword>
<comment type="similarity">
    <text evidence="6 19">In the N-terminal section; belongs to the DHBP synthase family.</text>
</comment>
<keyword evidence="9 19" id="KW-0547">Nucleotide-binding</keyword>
<dbReference type="NCBIfam" id="NF001591">
    <property type="entry name" value="PRK00393.1"/>
    <property type="match status" value="1"/>
</dbReference>
<evidence type="ECO:0000256" key="19">
    <source>
        <dbReference type="HAMAP-Rule" id="MF_01283"/>
    </source>
</evidence>
<feature type="binding site" evidence="19">
    <location>
        <position position="373"/>
    </location>
    <ligand>
        <name>GTP</name>
        <dbReference type="ChEBI" id="CHEBI:37565"/>
    </ligand>
</feature>
<keyword evidence="13 19" id="KW-0342">GTP-binding</keyword>
<dbReference type="InterPro" id="IPR036144">
    <property type="entry name" value="RibA-like_sf"/>
</dbReference>
<dbReference type="SUPFAM" id="SSF142695">
    <property type="entry name" value="RibA-like"/>
    <property type="match status" value="1"/>
</dbReference>
<dbReference type="NCBIfam" id="TIGR00505">
    <property type="entry name" value="ribA"/>
    <property type="match status" value="1"/>
</dbReference>
<comment type="catalytic activity">
    <reaction evidence="18 19">
        <text>GTP + 4 H2O = 2,5-diamino-6-hydroxy-4-(5-phosphoribosylamino)-pyrimidine + formate + 2 phosphate + 3 H(+)</text>
        <dbReference type="Rhea" id="RHEA:23704"/>
        <dbReference type="ChEBI" id="CHEBI:15377"/>
        <dbReference type="ChEBI" id="CHEBI:15378"/>
        <dbReference type="ChEBI" id="CHEBI:15740"/>
        <dbReference type="ChEBI" id="CHEBI:37565"/>
        <dbReference type="ChEBI" id="CHEBI:43474"/>
        <dbReference type="ChEBI" id="CHEBI:58614"/>
        <dbReference type="EC" id="3.5.4.25"/>
    </reaction>
</comment>
<feature type="binding site" evidence="19">
    <location>
        <position position="39"/>
    </location>
    <ligand>
        <name>Mg(2+)</name>
        <dbReference type="ChEBI" id="CHEBI:18420"/>
        <label>2</label>
    </ligand>
</feature>
<dbReference type="SUPFAM" id="SSF55821">
    <property type="entry name" value="YrdC/RibB"/>
    <property type="match status" value="1"/>
</dbReference>
<evidence type="ECO:0000256" key="3">
    <source>
        <dbReference type="ARBA" id="ARBA00002284"/>
    </source>
</evidence>
<dbReference type="PANTHER" id="PTHR21327">
    <property type="entry name" value="GTP CYCLOHYDROLASE II-RELATED"/>
    <property type="match status" value="1"/>
</dbReference>
<keyword evidence="15 19" id="KW-0456">Lyase</keyword>
<keyword evidence="7 19" id="KW-0686">Riboflavin biosynthesis</keyword>
<name>A0AAP4BS64_9CORY</name>
<feature type="binding site" evidence="19">
    <location>
        <position position="288"/>
    </location>
    <ligand>
        <name>GTP</name>
        <dbReference type="ChEBI" id="CHEBI:37565"/>
    </ligand>
</feature>
<evidence type="ECO:0000256" key="10">
    <source>
        <dbReference type="ARBA" id="ARBA00022801"/>
    </source>
</evidence>
<accession>A0AAP4BS64</accession>
<evidence type="ECO:0000256" key="4">
    <source>
        <dbReference type="ARBA" id="ARBA00004853"/>
    </source>
</evidence>
<dbReference type="GO" id="GO:0003935">
    <property type="term" value="F:GTP cyclohydrolase II activity"/>
    <property type="evidence" value="ECO:0007669"/>
    <property type="project" value="UniProtKB-UniRule"/>
</dbReference>
<evidence type="ECO:0000313" key="22">
    <source>
        <dbReference type="EMBL" id="MDK4325410.1"/>
    </source>
</evidence>
<feature type="binding site" evidence="19">
    <location>
        <begin position="150"/>
        <end position="154"/>
    </location>
    <ligand>
        <name>D-ribulose 5-phosphate</name>
        <dbReference type="ChEBI" id="CHEBI:58121"/>
    </ligand>
</feature>
<feature type="active site" description="Proton acceptor; for GTP cyclohydrolase activity" evidence="19">
    <location>
        <position position="345"/>
    </location>
</feature>
<feature type="region of interest" description="Disordered" evidence="20">
    <location>
        <begin position="420"/>
        <end position="453"/>
    </location>
</feature>
<keyword evidence="16 19" id="KW-0511">Multifunctional enzyme</keyword>
<reference evidence="22" key="1">
    <citation type="submission" date="2023-05" db="EMBL/GenBank/DDBJ databases">
        <title>Metabolic capabilities are highly conserved among human nasal-associated Corynebacterium species in pangenomic analyses.</title>
        <authorList>
            <person name="Tran T.H."/>
            <person name="Roberts A.Q."/>
            <person name="Escapa I.F."/>
            <person name="Gao W."/>
            <person name="Conlan S."/>
            <person name="Kong H."/>
            <person name="Segre J.A."/>
            <person name="Kelly M.S."/>
            <person name="Lemon K.P."/>
        </authorList>
    </citation>
    <scope>NUCLEOTIDE SEQUENCE</scope>
    <source>
        <strain evidence="22">KPL2654</strain>
    </source>
</reference>
<feature type="site" description="Essential for DHBP synthase activity" evidence="19">
    <location>
        <position position="136"/>
    </location>
</feature>
<evidence type="ECO:0000256" key="9">
    <source>
        <dbReference type="ARBA" id="ARBA00022741"/>
    </source>
</evidence>
<evidence type="ECO:0000256" key="12">
    <source>
        <dbReference type="ARBA" id="ARBA00022842"/>
    </source>
</evidence>
<evidence type="ECO:0000313" key="23">
    <source>
        <dbReference type="Proteomes" id="UP001226160"/>
    </source>
</evidence>
<keyword evidence="11 19" id="KW-0862">Zinc</keyword>
<dbReference type="GeneID" id="64187279"/>
<dbReference type="HAMAP" id="MF_00179">
    <property type="entry name" value="RibA"/>
    <property type="match status" value="1"/>
</dbReference>
<dbReference type="InterPro" id="IPR032677">
    <property type="entry name" value="GTP_cyclohydro_II"/>
</dbReference>
<dbReference type="FunFam" id="3.40.50.10990:FF:000001">
    <property type="entry name" value="Riboflavin biosynthesis protein RibBA"/>
    <property type="match status" value="1"/>
</dbReference>
<comment type="cofactor">
    <cofactor evidence="19">
        <name>Mg(2+)</name>
        <dbReference type="ChEBI" id="CHEBI:18420"/>
    </cofactor>
    <cofactor evidence="19">
        <name>Mn(2+)</name>
        <dbReference type="ChEBI" id="CHEBI:29035"/>
    </cofactor>
    <text evidence="19">Binds 2 divalent metal cations per subunit. Magnesium or manganese.</text>
</comment>
<dbReference type="NCBIfam" id="NF006803">
    <property type="entry name" value="PRK09311.1"/>
    <property type="match status" value="1"/>
</dbReference>
<dbReference type="Gene3D" id="3.90.870.10">
    <property type="entry name" value="DHBP synthase"/>
    <property type="match status" value="1"/>
</dbReference>
<dbReference type="GO" id="GO:0009231">
    <property type="term" value="P:riboflavin biosynthetic process"/>
    <property type="evidence" value="ECO:0007669"/>
    <property type="project" value="UniProtKB-UniRule"/>
</dbReference>
<feature type="binding site" evidence="19">
    <location>
        <position position="272"/>
    </location>
    <ligand>
        <name>Zn(2+)</name>
        <dbReference type="ChEBI" id="CHEBI:29105"/>
        <note>catalytic</note>
    </ligand>
</feature>
<keyword evidence="14 19" id="KW-0464">Manganese</keyword>
<dbReference type="GO" id="GO:0005829">
    <property type="term" value="C:cytosol"/>
    <property type="evidence" value="ECO:0007669"/>
    <property type="project" value="TreeGrafter"/>
</dbReference>
<dbReference type="EMBL" id="JASNVP010000002">
    <property type="protein sequence ID" value="MDK4325410.1"/>
    <property type="molecule type" value="Genomic_DNA"/>
</dbReference>
<dbReference type="GO" id="GO:0000287">
    <property type="term" value="F:magnesium ion binding"/>
    <property type="evidence" value="ECO:0007669"/>
    <property type="project" value="UniProtKB-UniRule"/>
</dbReference>
<comment type="pathway">
    <text evidence="5 19">Cofactor biosynthesis; riboflavin biosynthesis; 2-hydroxy-3-oxobutyl phosphate from D-ribulose 5-phosphate: step 1/1.</text>
</comment>
<evidence type="ECO:0000256" key="20">
    <source>
        <dbReference type="SAM" id="MobiDB-lite"/>
    </source>
</evidence>
<evidence type="ECO:0000256" key="2">
    <source>
        <dbReference type="ARBA" id="ARBA00001936"/>
    </source>
</evidence>
<feature type="region of interest" description="GTP cyclohydrolase II" evidence="19">
    <location>
        <begin position="214"/>
        <end position="453"/>
    </location>
</feature>
<dbReference type="InterPro" id="IPR000422">
    <property type="entry name" value="DHBP_synthase_RibB"/>
</dbReference>
<dbReference type="InterPro" id="IPR017945">
    <property type="entry name" value="DHBP_synth_RibB-like_a/b_dom"/>
</dbReference>
<evidence type="ECO:0000256" key="16">
    <source>
        <dbReference type="ARBA" id="ARBA00023268"/>
    </source>
</evidence>
<feature type="binding site" evidence="19">
    <location>
        <position position="174"/>
    </location>
    <ligand>
        <name>D-ribulose 5-phosphate</name>
        <dbReference type="ChEBI" id="CHEBI:58121"/>
    </ligand>
</feature>
<feature type="binding site" evidence="19">
    <location>
        <begin position="38"/>
        <end position="39"/>
    </location>
    <ligand>
        <name>D-ribulose 5-phosphate</name>
        <dbReference type="ChEBI" id="CHEBI:58121"/>
    </ligand>
</feature>
<dbReference type="PANTHER" id="PTHR21327:SF18">
    <property type="entry name" value="3,4-DIHYDROXY-2-BUTANONE 4-PHOSPHATE SYNTHASE"/>
    <property type="match status" value="1"/>
</dbReference>
<feature type="site" description="Essential for DHBP synthase activity" evidence="19">
    <location>
        <position position="174"/>
    </location>
</feature>
<keyword evidence="8 19" id="KW-0479">Metal-binding</keyword>
<feature type="region of interest" description="DHBP synthase" evidence="19">
    <location>
        <begin position="1"/>
        <end position="213"/>
    </location>
</feature>
<feature type="binding site" evidence="19">
    <location>
        <position position="153"/>
    </location>
    <ligand>
        <name>Mg(2+)</name>
        <dbReference type="ChEBI" id="CHEBI:18420"/>
        <label>2</label>
    </ligand>
</feature>
<feature type="binding site" evidence="19">
    <location>
        <position position="39"/>
    </location>
    <ligand>
        <name>Mg(2+)</name>
        <dbReference type="ChEBI" id="CHEBI:18420"/>
        <label>1</label>
    </ligand>
</feature>
<feature type="compositionally biased region" description="Low complexity" evidence="20">
    <location>
        <begin position="434"/>
        <end position="453"/>
    </location>
</feature>
<dbReference type="EC" id="4.1.99.12" evidence="19"/>
<evidence type="ECO:0000256" key="17">
    <source>
        <dbReference type="ARBA" id="ARBA00043932"/>
    </source>
</evidence>
<dbReference type="AlphaFoldDB" id="A0AAP4BS64"/>
<comment type="cofactor">
    <cofactor evidence="2">
        <name>Mn(2+)</name>
        <dbReference type="ChEBI" id="CHEBI:29035"/>
    </cofactor>
</comment>
<comment type="pathway">
    <text evidence="4 19">Cofactor biosynthesis; riboflavin biosynthesis; 5-amino-6-(D-ribitylamino)uracil from GTP: step 1/4.</text>
</comment>
<comment type="caution">
    <text evidence="22">The sequence shown here is derived from an EMBL/GenBank/DDBJ whole genome shotgun (WGS) entry which is preliminary data.</text>
</comment>
<dbReference type="InterPro" id="IPR016299">
    <property type="entry name" value="Riboflavin_synth_RibBA"/>
</dbReference>
<keyword evidence="10 19" id="KW-0378">Hydrolase</keyword>
<dbReference type="EC" id="3.5.4.25" evidence="19"/>
<dbReference type="GO" id="GO:0008686">
    <property type="term" value="F:3,4-dihydroxy-2-butanone-4-phosphate synthase activity"/>
    <property type="evidence" value="ECO:0007669"/>
    <property type="project" value="UniProtKB-UniRule"/>
</dbReference>
<feature type="binding site" evidence="19">
    <location>
        <position position="285"/>
    </location>
    <ligand>
        <name>Zn(2+)</name>
        <dbReference type="ChEBI" id="CHEBI:29105"/>
        <note>catalytic</note>
    </ligand>
</feature>
<dbReference type="GO" id="GO:0008270">
    <property type="term" value="F:zinc ion binding"/>
    <property type="evidence" value="ECO:0007669"/>
    <property type="project" value="UniProtKB-UniRule"/>
</dbReference>
<dbReference type="RefSeq" id="WP_018119605.1">
    <property type="nucleotide sequence ID" value="NZ_CBCRTU010000001.1"/>
</dbReference>
<evidence type="ECO:0000256" key="18">
    <source>
        <dbReference type="ARBA" id="ARBA00049295"/>
    </source>
</evidence>
<feature type="binding site" evidence="19">
    <location>
        <position position="283"/>
    </location>
    <ligand>
        <name>Zn(2+)</name>
        <dbReference type="ChEBI" id="CHEBI:29105"/>
        <note>catalytic</note>
    </ligand>
</feature>
<evidence type="ECO:0000256" key="15">
    <source>
        <dbReference type="ARBA" id="ARBA00023239"/>
    </source>
</evidence>
<feature type="binding site" evidence="19">
    <location>
        <position position="43"/>
    </location>
    <ligand>
        <name>D-ribulose 5-phosphate</name>
        <dbReference type="ChEBI" id="CHEBI:58121"/>
    </ligand>
</feature>
<dbReference type="HAMAP" id="MF_00180">
    <property type="entry name" value="RibB"/>
    <property type="match status" value="1"/>
</dbReference>
<evidence type="ECO:0000256" key="5">
    <source>
        <dbReference type="ARBA" id="ARBA00004904"/>
    </source>
</evidence>